<dbReference type="GO" id="GO:0050136">
    <property type="term" value="F:NADH dehydrogenase (quinone) (non-electrogenic) activity"/>
    <property type="evidence" value="ECO:0007669"/>
    <property type="project" value="UniProtKB-EC"/>
</dbReference>
<keyword evidence="5" id="KW-0809">Transit peptide</keyword>
<evidence type="ECO:0000259" key="10">
    <source>
        <dbReference type="Pfam" id="PF07992"/>
    </source>
</evidence>
<evidence type="ECO:0000256" key="4">
    <source>
        <dbReference type="ARBA" id="ARBA00022827"/>
    </source>
</evidence>
<keyword evidence="3" id="KW-0285">Flavoprotein</keyword>
<comment type="similarity">
    <text evidence="1">Belongs to the NADH dehydrogenase family.</text>
</comment>
<dbReference type="PANTHER" id="PTHR43706">
    <property type="entry name" value="NADH DEHYDROGENASE"/>
    <property type="match status" value="1"/>
</dbReference>
<evidence type="ECO:0000256" key="3">
    <source>
        <dbReference type="ARBA" id="ARBA00022630"/>
    </source>
</evidence>
<evidence type="ECO:0000256" key="1">
    <source>
        <dbReference type="ARBA" id="ARBA00005272"/>
    </source>
</evidence>
<dbReference type="InterPro" id="IPR054585">
    <property type="entry name" value="NDH2-like_C"/>
</dbReference>
<dbReference type="RefSeq" id="WP_151412122.1">
    <property type="nucleotide sequence ID" value="NZ_AP028155.1"/>
</dbReference>
<evidence type="ECO:0000256" key="9">
    <source>
        <dbReference type="SAM" id="Phobius"/>
    </source>
</evidence>
<keyword evidence="6 12" id="KW-0560">Oxidoreductase</keyword>
<dbReference type="InterPro" id="IPR036188">
    <property type="entry name" value="FAD/NAD-bd_sf"/>
</dbReference>
<keyword evidence="13" id="KW-1185">Reference proteome</keyword>
<dbReference type="InterPro" id="IPR045024">
    <property type="entry name" value="NDH-2"/>
</dbReference>
<evidence type="ECO:0000256" key="6">
    <source>
        <dbReference type="ARBA" id="ARBA00023002"/>
    </source>
</evidence>
<protein>
    <recommendedName>
        <fullName evidence="2">NADH:ubiquinone reductase (non-electrogenic)</fullName>
        <ecNumber evidence="2">1.6.5.9</ecNumber>
    </recommendedName>
</protein>
<name>A0A7W6HZ59_9BACT</name>
<comment type="catalytic activity">
    <reaction evidence="8">
        <text>a quinone + NADH + H(+) = a quinol + NAD(+)</text>
        <dbReference type="Rhea" id="RHEA:46160"/>
        <dbReference type="ChEBI" id="CHEBI:15378"/>
        <dbReference type="ChEBI" id="CHEBI:24646"/>
        <dbReference type="ChEBI" id="CHEBI:57540"/>
        <dbReference type="ChEBI" id="CHEBI:57945"/>
        <dbReference type="ChEBI" id="CHEBI:132124"/>
        <dbReference type="EC" id="1.6.5.9"/>
    </reaction>
</comment>
<comment type="caution">
    <text evidence="12">The sequence shown here is derived from an EMBL/GenBank/DDBJ whole genome shotgun (WGS) entry which is preliminary data.</text>
</comment>
<dbReference type="OrthoDB" id="9781621at2"/>
<keyword evidence="7" id="KW-0520">NAD</keyword>
<dbReference type="PRINTS" id="PR00368">
    <property type="entry name" value="FADPNR"/>
</dbReference>
<dbReference type="EC" id="1.6.5.9" evidence="2"/>
<sequence length="432" mass="49097">METMSNIPSKGTKKRVVIVGGGFGGLKLARRLNDRDFQVILLDRNNYHLFQPLLYQVATSGIEPSAISFPFRKIFKRRHDFHVRICTAERVIPQENRLETSIGDVSYDYLVIATGAGTNYFGDQTLAQRTMQLKTTSDALFNRNRMIESFERALNTSNAEERRHWLTFVIVGGGATGIELAGALAEMRKFVLPKDYPELDWNEMRILLVDGGERLLNAFSQKSSEDVIRNLKDMKVEVLLKKFVKEYDGKKLTFVDGEQVVTNNVFWVAGVKASSLEGLPQDIYGRGNRLLVDEFNRIQGMADIFALGDTALMVAENYPNGHPQVVQPSIQQASLLAKNLRHMIKGKPLRPFKYMNKGSMATIGRNDAVAEISGIRFSGFFAWLLWLLVHLMSIVGVKNRLFIFINWMWSYVTYDQSLRLLIKPEVKKSDPF</sequence>
<feature type="domain" description="FAD/NAD(P)-binding" evidence="10">
    <location>
        <begin position="15"/>
        <end position="333"/>
    </location>
</feature>
<dbReference type="Proteomes" id="UP000546007">
    <property type="component" value="Unassembled WGS sequence"/>
</dbReference>
<dbReference type="EMBL" id="JACIES010000011">
    <property type="protein sequence ID" value="MBB4027656.1"/>
    <property type="molecule type" value="Genomic_DNA"/>
</dbReference>
<keyword evidence="4" id="KW-0274">FAD</keyword>
<dbReference type="Gene3D" id="3.50.50.100">
    <property type="match status" value="1"/>
</dbReference>
<accession>A0A7W6HZ59</accession>
<evidence type="ECO:0000313" key="13">
    <source>
        <dbReference type="Proteomes" id="UP000546007"/>
    </source>
</evidence>
<dbReference type="InterPro" id="IPR023753">
    <property type="entry name" value="FAD/NAD-binding_dom"/>
</dbReference>
<dbReference type="PANTHER" id="PTHR43706:SF47">
    <property type="entry name" value="EXTERNAL NADH-UBIQUINONE OXIDOREDUCTASE 1, MITOCHONDRIAL-RELATED"/>
    <property type="match status" value="1"/>
</dbReference>
<keyword evidence="9" id="KW-0472">Membrane</keyword>
<dbReference type="SUPFAM" id="SSF51905">
    <property type="entry name" value="FAD/NAD(P)-binding domain"/>
    <property type="match status" value="2"/>
</dbReference>
<dbReference type="Pfam" id="PF07992">
    <property type="entry name" value="Pyr_redox_2"/>
    <property type="match status" value="1"/>
</dbReference>
<keyword evidence="9" id="KW-1133">Transmembrane helix</keyword>
<evidence type="ECO:0000256" key="5">
    <source>
        <dbReference type="ARBA" id="ARBA00022946"/>
    </source>
</evidence>
<evidence type="ECO:0000256" key="2">
    <source>
        <dbReference type="ARBA" id="ARBA00012637"/>
    </source>
</evidence>
<dbReference type="Pfam" id="PF22366">
    <property type="entry name" value="NDH2_C"/>
    <property type="match status" value="1"/>
</dbReference>
<feature type="domain" description="External alternative NADH-ubiquinone oxidoreductase-like C-terminal" evidence="11">
    <location>
        <begin position="357"/>
        <end position="410"/>
    </location>
</feature>
<evidence type="ECO:0000259" key="11">
    <source>
        <dbReference type="Pfam" id="PF22366"/>
    </source>
</evidence>
<evidence type="ECO:0000313" key="12">
    <source>
        <dbReference type="EMBL" id="MBB4027656.1"/>
    </source>
</evidence>
<keyword evidence="9" id="KW-0812">Transmembrane</keyword>
<dbReference type="GeneID" id="93101399"/>
<dbReference type="AlphaFoldDB" id="A0A7W6HZ59"/>
<feature type="transmembrane region" description="Helical" evidence="9">
    <location>
        <begin position="380"/>
        <end position="397"/>
    </location>
</feature>
<proteinExistence type="inferred from homology"/>
<reference evidence="12 13" key="1">
    <citation type="submission" date="2020-08" db="EMBL/GenBank/DDBJ databases">
        <title>Genomic Encyclopedia of Type Strains, Phase IV (KMG-IV): sequencing the most valuable type-strain genomes for metagenomic binning, comparative biology and taxonomic classification.</title>
        <authorList>
            <person name="Goeker M."/>
        </authorList>
    </citation>
    <scope>NUCLEOTIDE SEQUENCE [LARGE SCALE GENOMIC DNA]</scope>
    <source>
        <strain evidence="12 13">DSM 105721</strain>
    </source>
</reference>
<evidence type="ECO:0000256" key="8">
    <source>
        <dbReference type="ARBA" id="ARBA00047599"/>
    </source>
</evidence>
<dbReference type="PRINTS" id="PR00411">
    <property type="entry name" value="PNDRDTASEI"/>
</dbReference>
<organism evidence="12 13">
    <name type="scientific">Butyricimonas faecihominis</name>
    <dbReference type="NCBI Taxonomy" id="1472416"/>
    <lineage>
        <taxon>Bacteria</taxon>
        <taxon>Pseudomonadati</taxon>
        <taxon>Bacteroidota</taxon>
        <taxon>Bacteroidia</taxon>
        <taxon>Bacteroidales</taxon>
        <taxon>Odoribacteraceae</taxon>
        <taxon>Butyricimonas</taxon>
    </lineage>
</organism>
<evidence type="ECO:0000256" key="7">
    <source>
        <dbReference type="ARBA" id="ARBA00023027"/>
    </source>
</evidence>
<gene>
    <name evidence="12" type="ORF">GGR14_003470</name>
</gene>